<comment type="caution">
    <text evidence="3">The sequence shown here is derived from an EMBL/GenBank/DDBJ whole genome shotgun (WGS) entry which is preliminary data.</text>
</comment>
<reference evidence="3 4" key="1">
    <citation type="journal article" date="2013" name="Mar. Genomics">
        <title>Expression of sulfatases in Rhodopirellula baltica and the diversity of sulfatases in the genus Rhodopirellula.</title>
        <authorList>
            <person name="Wegner C.E."/>
            <person name="Richter-Heitmann T."/>
            <person name="Klindworth A."/>
            <person name="Klockow C."/>
            <person name="Richter M."/>
            <person name="Achstetter T."/>
            <person name="Glockner F.O."/>
            <person name="Harder J."/>
        </authorList>
    </citation>
    <scope>NUCLEOTIDE SEQUENCE [LARGE SCALE GENOMIC DNA]</scope>
    <source>
        <strain evidence="3 4">SM41</strain>
    </source>
</reference>
<keyword evidence="2" id="KW-1133">Transmembrane helix</keyword>
<dbReference type="OrthoDB" id="253333at2"/>
<dbReference type="PATRIC" id="fig|1263870.3.peg.493"/>
<feature type="transmembrane region" description="Helical" evidence="2">
    <location>
        <begin position="321"/>
        <end position="347"/>
    </location>
</feature>
<feature type="transmembrane region" description="Helical" evidence="2">
    <location>
        <begin position="96"/>
        <end position="115"/>
    </location>
</feature>
<feature type="transmembrane region" description="Helical" evidence="2">
    <location>
        <begin position="261"/>
        <end position="282"/>
    </location>
</feature>
<keyword evidence="4" id="KW-1185">Reference proteome</keyword>
<feature type="transmembrane region" description="Helical" evidence="2">
    <location>
        <begin position="175"/>
        <end position="203"/>
    </location>
</feature>
<keyword evidence="2" id="KW-0812">Transmembrane</keyword>
<evidence type="ECO:0000313" key="4">
    <source>
        <dbReference type="Proteomes" id="UP000011885"/>
    </source>
</evidence>
<feature type="region of interest" description="Disordered" evidence="1">
    <location>
        <begin position="1"/>
        <end position="60"/>
    </location>
</feature>
<gene>
    <name evidence="3" type="ORF">RSSM_00452</name>
</gene>
<organism evidence="3 4">
    <name type="scientific">Rhodopirellula sallentina SM41</name>
    <dbReference type="NCBI Taxonomy" id="1263870"/>
    <lineage>
        <taxon>Bacteria</taxon>
        <taxon>Pseudomonadati</taxon>
        <taxon>Planctomycetota</taxon>
        <taxon>Planctomycetia</taxon>
        <taxon>Pirellulales</taxon>
        <taxon>Pirellulaceae</taxon>
        <taxon>Rhodopirellula</taxon>
    </lineage>
</organism>
<feature type="transmembrane region" description="Helical" evidence="2">
    <location>
        <begin position="224"/>
        <end position="249"/>
    </location>
</feature>
<feature type="compositionally biased region" description="Basic and acidic residues" evidence="1">
    <location>
        <begin position="41"/>
        <end position="60"/>
    </location>
</feature>
<proteinExistence type="predicted"/>
<evidence type="ECO:0000256" key="2">
    <source>
        <dbReference type="SAM" id="Phobius"/>
    </source>
</evidence>
<dbReference type="EMBL" id="ANOH01000045">
    <property type="protein sequence ID" value="EMI58092.1"/>
    <property type="molecule type" value="Genomic_DNA"/>
</dbReference>
<accession>M5U9H3</accession>
<feature type="transmembrane region" description="Helical" evidence="2">
    <location>
        <begin position="359"/>
        <end position="387"/>
    </location>
</feature>
<dbReference type="AlphaFoldDB" id="M5U9H3"/>
<name>M5U9H3_9BACT</name>
<evidence type="ECO:0000256" key="1">
    <source>
        <dbReference type="SAM" id="MobiDB-lite"/>
    </source>
</evidence>
<keyword evidence="2" id="KW-0472">Membrane</keyword>
<evidence type="ECO:0000313" key="3">
    <source>
        <dbReference type="EMBL" id="EMI58092.1"/>
    </source>
</evidence>
<protein>
    <submittedName>
        <fullName evidence="3">Membrane protein</fullName>
    </submittedName>
</protein>
<sequence>MMNTEAESTEKSPESTPGAPTISLASEQNRCADESAPAGDVESHRDRESSRRDASDAKKMVKGPEERLFDKVRTWVDVFPWLRLVRVCRVAGGPVWLTHCFLVFAVWFAGAVWLTQNPEHVAFDSDLQQPMSVRSVLGLAIGTVASPSDAFIPRLPFANEWTGGLPGGEFLSQRWSWVLVVWTIVLWLPTSMALVRVGALLTAGRDTPSYLVTFGDAFRRIGRGVLVVVLPTLVATFFAGIVLGLNWFSNWLGGPSDVGNWANWLTLPIVLPATLVAAVLILGGRIATPLALASLMVEPDPDPLDSLSRGYEYTLRRLPQLVLLIGVATVISAVVVSAWAAICRVGGSLCGVVSAPNPALIACLELLPAVVAIMFLWAMTGGIYLLLRQSAGGQEVEEVAVASDHWKAPDLPPVQSPPTV</sequence>
<dbReference type="Proteomes" id="UP000011885">
    <property type="component" value="Unassembled WGS sequence"/>
</dbReference>